<reference evidence="1 2" key="1">
    <citation type="journal article" date="2010" name="Vet. Microbiol.">
        <title>Production of haemolysins by strains of the Actinobacillus minor/porcitonsillarum complex.</title>
        <authorList>
            <person name="Arya G."/>
            <person name="Niven D.F."/>
        </authorList>
    </citation>
    <scope>NUCLEOTIDE SEQUENCE [LARGE SCALE GENOMIC DNA]</scope>
    <source>
        <strain evidence="1 2">NM305</strain>
    </source>
</reference>
<proteinExistence type="predicted"/>
<dbReference type="Proteomes" id="UP000005532">
    <property type="component" value="Unassembled WGS sequence"/>
</dbReference>
<dbReference type="Gene3D" id="3.30.910.10">
    <property type="entry name" value="DinI-like"/>
    <property type="match status" value="1"/>
</dbReference>
<dbReference type="RefSeq" id="WP_005825495.1">
    <property type="nucleotide sequence ID" value="NZ_ACQL01000125.1"/>
</dbReference>
<dbReference type="Pfam" id="PF06183">
    <property type="entry name" value="DinI"/>
    <property type="match status" value="1"/>
</dbReference>
<evidence type="ECO:0000313" key="2">
    <source>
        <dbReference type="Proteomes" id="UP000005532"/>
    </source>
</evidence>
<dbReference type="InterPro" id="IPR010391">
    <property type="entry name" value="DNA_damage-inducible_DinI-like"/>
</dbReference>
<dbReference type="eggNOG" id="ENOG5031K9U">
    <property type="taxonomic scope" value="Bacteria"/>
</dbReference>
<evidence type="ECO:0008006" key="3">
    <source>
        <dbReference type="Google" id="ProtNLM"/>
    </source>
</evidence>
<dbReference type="AlphaFoldDB" id="C5S471"/>
<dbReference type="EMBL" id="ACQL01000125">
    <property type="protein sequence ID" value="EER46292.1"/>
    <property type="molecule type" value="Genomic_DNA"/>
</dbReference>
<dbReference type="SUPFAM" id="SSF54857">
    <property type="entry name" value="DNA damage-inducible protein DinI"/>
    <property type="match status" value="1"/>
</dbReference>
<sequence>MAVTIDVRLANTQQMKEQKFFRLMEILTECLEKEYPNAIVRVRASQSMSDVSVFGLGKEGKKQVTEFLENLFNEGSAFDELNDTFY</sequence>
<gene>
    <name evidence="1" type="ORF">AM305_02283</name>
</gene>
<dbReference type="InterPro" id="IPR036687">
    <property type="entry name" value="DinI-like_sf"/>
</dbReference>
<comment type="caution">
    <text evidence="1">The sequence shown here is derived from an EMBL/GenBank/DDBJ whole genome shotgun (WGS) entry which is preliminary data.</text>
</comment>
<protein>
    <recommendedName>
        <fullName evidence="3">DinI family protein</fullName>
    </recommendedName>
</protein>
<name>C5S471_9PAST</name>
<evidence type="ECO:0000313" key="1">
    <source>
        <dbReference type="EMBL" id="EER46292.1"/>
    </source>
</evidence>
<accession>C5S471</accession>
<organism evidence="1 2">
    <name type="scientific">Actinobacillus minor NM305</name>
    <dbReference type="NCBI Taxonomy" id="637911"/>
    <lineage>
        <taxon>Bacteria</taxon>
        <taxon>Pseudomonadati</taxon>
        <taxon>Pseudomonadota</taxon>
        <taxon>Gammaproteobacteria</taxon>
        <taxon>Pasteurellales</taxon>
        <taxon>Pasteurellaceae</taxon>
        <taxon>Actinobacillus</taxon>
    </lineage>
</organism>